<feature type="domain" description="Iron-binding zinc finger CDGSH type" evidence="7">
    <location>
        <begin position="132"/>
        <end position="181"/>
    </location>
</feature>
<dbReference type="PANTHER" id="PTHR46491">
    <property type="entry name" value="CDGSH IRON SULFUR DOMAIN PROTEIN HOMOLOG"/>
    <property type="match status" value="1"/>
</dbReference>
<keyword evidence="5" id="KW-0408">Iron</keyword>
<dbReference type="Pfam" id="PF06902">
    <property type="entry name" value="Fer4_19"/>
    <property type="match status" value="1"/>
</dbReference>
<dbReference type="CDD" id="cd14775">
    <property type="entry name" value="TrHb2_O-like"/>
    <property type="match status" value="1"/>
</dbReference>
<evidence type="ECO:0000256" key="2">
    <source>
        <dbReference type="ARBA" id="ARBA00022617"/>
    </source>
</evidence>
<sequence length="584" mass="63724">MDTTVETDEHSSAAPSPQQLADAAATATALAEQWPAGAERLRASVIRPLAAAAGDLAGRPASSVDLVDLTRSVTRLTASAQVPAQVIEAAAALQDLALRVARSESDEAATSLLAELTELQAGARPGIRVAHNGPYLVTGADNLRTYLGEPVGTRPQMALCRCGASESKPFCDGSHAHTGFTGDKDPNRVPDRRDTYEGGTVTVYDNRGLCQHSGFCTDRLSTVFHSGSEPFVTPSGGRMDQIVAAVRACPSGALSYGVDGREAREQVDQTQRPAQIEISKDGPYRITGGIALTGDQGEEIQRPQGASHEHYALCRCGQSQNKPFCSGMHWYVNFSDPPLPEDPTIFQWAGGYPALLRLTKTFYSRYVPEDPLLSPLFANMSPDHPERVASWLSEVFGGPDFYSGHYGGYSRMIGEHIGKCLTEEQRARWSQLMVQAANDVMLPNDAEFRAAFVSYIEWGTRLAVENSQTESKPPMNMPMPHWWWVCDATPGARVSALAEPEEDPAVLPAEGEPVSYAKHVKTLFRRTDRNSMKFVFDLWSYKDVSQHADHILARLSNGTMPCDGPWPQEKLNCFSQWIEAGKPE</sequence>
<evidence type="ECO:0000256" key="5">
    <source>
        <dbReference type="ARBA" id="ARBA00023004"/>
    </source>
</evidence>
<evidence type="ECO:0000313" key="9">
    <source>
        <dbReference type="Proteomes" id="UP000295680"/>
    </source>
</evidence>
<gene>
    <name evidence="8" type="ORF">EV192_108155</name>
</gene>
<dbReference type="Pfam" id="PF09360">
    <property type="entry name" value="zf-CDGSH"/>
    <property type="match status" value="2"/>
</dbReference>
<dbReference type="InterPro" id="IPR052950">
    <property type="entry name" value="CISD"/>
</dbReference>
<dbReference type="Gene3D" id="1.10.490.10">
    <property type="entry name" value="Globins"/>
    <property type="match status" value="1"/>
</dbReference>
<evidence type="ECO:0000256" key="1">
    <source>
        <dbReference type="ARBA" id="ARBA00022448"/>
    </source>
</evidence>
<keyword evidence="2" id="KW-0349">Heme</keyword>
<feature type="domain" description="Iron-binding zinc finger CDGSH type" evidence="7">
    <location>
        <begin position="301"/>
        <end position="335"/>
    </location>
</feature>
<keyword evidence="6" id="KW-0411">Iron-sulfur</keyword>
<evidence type="ECO:0000256" key="3">
    <source>
        <dbReference type="ARBA" id="ARBA00022714"/>
    </source>
</evidence>
<dbReference type="InterPro" id="IPR010693">
    <property type="entry name" value="Divergent_4Fe-4S_mono-cluster"/>
</dbReference>
<dbReference type="InterPro" id="IPR001486">
    <property type="entry name" value="Hemoglobin_trunc"/>
</dbReference>
<keyword evidence="3" id="KW-0001">2Fe-2S</keyword>
<dbReference type="InterPro" id="IPR012292">
    <property type="entry name" value="Globin/Proto"/>
</dbReference>
<dbReference type="SUPFAM" id="SSF46458">
    <property type="entry name" value="Globin-like"/>
    <property type="match status" value="1"/>
</dbReference>
<protein>
    <submittedName>
        <fullName evidence="8">Truncated hemoglobin YjbI</fullName>
    </submittedName>
</protein>
<evidence type="ECO:0000259" key="7">
    <source>
        <dbReference type="SMART" id="SM00704"/>
    </source>
</evidence>
<dbReference type="SMART" id="SM00704">
    <property type="entry name" value="ZnF_CDGSH"/>
    <property type="match status" value="2"/>
</dbReference>
<dbReference type="Gene3D" id="3.40.5.90">
    <property type="entry name" value="CDGSH iron-sulfur domain, mitoNEET-type"/>
    <property type="match status" value="2"/>
</dbReference>
<dbReference type="OrthoDB" id="9800162at2"/>
<dbReference type="GO" id="GO:0005737">
    <property type="term" value="C:cytoplasm"/>
    <property type="evidence" value="ECO:0007669"/>
    <property type="project" value="UniProtKB-ARBA"/>
</dbReference>
<dbReference type="PANTHER" id="PTHR46491:SF3">
    <property type="entry name" value="CDGSH IRON-SULFUR DOMAIN-CONTAINING PROTEIN 3, MITOCHONDRIAL"/>
    <property type="match status" value="1"/>
</dbReference>
<dbReference type="GO" id="GO:0020037">
    <property type="term" value="F:heme binding"/>
    <property type="evidence" value="ECO:0007669"/>
    <property type="project" value="InterPro"/>
</dbReference>
<accession>A0A4R2J9F3</accession>
<dbReference type="InterPro" id="IPR009050">
    <property type="entry name" value="Globin-like_sf"/>
</dbReference>
<comment type="caution">
    <text evidence="8">The sequence shown here is derived from an EMBL/GenBank/DDBJ whole genome shotgun (WGS) entry which is preliminary data.</text>
</comment>
<name>A0A4R2J9F3_9PSEU</name>
<dbReference type="GO" id="GO:0019825">
    <property type="term" value="F:oxygen binding"/>
    <property type="evidence" value="ECO:0007669"/>
    <property type="project" value="InterPro"/>
</dbReference>
<evidence type="ECO:0000256" key="4">
    <source>
        <dbReference type="ARBA" id="ARBA00022723"/>
    </source>
</evidence>
<dbReference type="GO" id="GO:0051537">
    <property type="term" value="F:2 iron, 2 sulfur cluster binding"/>
    <property type="evidence" value="ECO:0007669"/>
    <property type="project" value="UniProtKB-KW"/>
</dbReference>
<proteinExistence type="predicted"/>
<dbReference type="RefSeq" id="WP_132122658.1">
    <property type="nucleotide sequence ID" value="NZ_SLWS01000008.1"/>
</dbReference>
<keyword evidence="1" id="KW-0813">Transport</keyword>
<keyword evidence="9" id="KW-1185">Reference proteome</keyword>
<dbReference type="GO" id="GO:0046872">
    <property type="term" value="F:metal ion binding"/>
    <property type="evidence" value="ECO:0007669"/>
    <property type="project" value="UniProtKB-KW"/>
</dbReference>
<keyword evidence="4" id="KW-0479">Metal-binding</keyword>
<dbReference type="AlphaFoldDB" id="A0A4R2J9F3"/>
<dbReference type="EMBL" id="SLWS01000008">
    <property type="protein sequence ID" value="TCO54867.1"/>
    <property type="molecule type" value="Genomic_DNA"/>
</dbReference>
<dbReference type="Proteomes" id="UP000295680">
    <property type="component" value="Unassembled WGS sequence"/>
</dbReference>
<evidence type="ECO:0000313" key="8">
    <source>
        <dbReference type="EMBL" id="TCO54867.1"/>
    </source>
</evidence>
<reference evidence="8 9" key="1">
    <citation type="submission" date="2019-03" db="EMBL/GenBank/DDBJ databases">
        <title>Genomic Encyclopedia of Type Strains, Phase IV (KMG-IV): sequencing the most valuable type-strain genomes for metagenomic binning, comparative biology and taxonomic classification.</title>
        <authorList>
            <person name="Goeker M."/>
        </authorList>
    </citation>
    <scope>NUCLEOTIDE SEQUENCE [LARGE SCALE GENOMIC DNA]</scope>
    <source>
        <strain evidence="8 9">DSM 45934</strain>
    </source>
</reference>
<dbReference type="InterPro" id="IPR018967">
    <property type="entry name" value="FeS-contain_CDGSH-typ"/>
</dbReference>
<organism evidence="8 9">
    <name type="scientific">Actinocrispum wychmicini</name>
    <dbReference type="NCBI Taxonomy" id="1213861"/>
    <lineage>
        <taxon>Bacteria</taxon>
        <taxon>Bacillati</taxon>
        <taxon>Actinomycetota</taxon>
        <taxon>Actinomycetes</taxon>
        <taxon>Pseudonocardiales</taxon>
        <taxon>Pseudonocardiaceae</taxon>
        <taxon>Actinocrispum</taxon>
    </lineage>
</organism>
<dbReference type="Pfam" id="PF01152">
    <property type="entry name" value="Bac_globin"/>
    <property type="match status" value="1"/>
</dbReference>
<evidence type="ECO:0000256" key="6">
    <source>
        <dbReference type="ARBA" id="ARBA00023014"/>
    </source>
</evidence>
<dbReference type="InterPro" id="IPR042216">
    <property type="entry name" value="MitoNEET_CISD"/>
</dbReference>